<reference evidence="2 3" key="1">
    <citation type="submission" date="2024-01" db="EMBL/GenBank/DDBJ databases">
        <authorList>
            <person name="Botero Cardona J."/>
        </authorList>
    </citation>
    <scope>NUCLEOTIDE SEQUENCE [LARGE SCALE GENOMIC DNA]</scope>
    <source>
        <strain evidence="2 3">LMG 33000</strain>
    </source>
</reference>
<gene>
    <name evidence="2" type="ORF">R54876_GBNLAHCA_00674</name>
</gene>
<dbReference type="Proteomes" id="UP001314241">
    <property type="component" value="Unassembled WGS sequence"/>
</dbReference>
<dbReference type="InterPro" id="IPR006520">
    <property type="entry name" value="Dit_BPSPP_N"/>
</dbReference>
<dbReference type="NCBIfam" id="TIGR01633">
    <property type="entry name" value="phi3626_gp14_N"/>
    <property type="match status" value="1"/>
</dbReference>
<keyword evidence="3" id="KW-1185">Reference proteome</keyword>
<dbReference type="RefSeq" id="WP_349641655.1">
    <property type="nucleotide sequence ID" value="NZ_CAWVOH010000001.1"/>
</dbReference>
<dbReference type="EMBL" id="CAWVOH010000001">
    <property type="protein sequence ID" value="CAK8054113.1"/>
    <property type="molecule type" value="Genomic_DNA"/>
</dbReference>
<evidence type="ECO:0000313" key="3">
    <source>
        <dbReference type="Proteomes" id="UP001314241"/>
    </source>
</evidence>
<proteinExistence type="predicted"/>
<dbReference type="Gene3D" id="2.60.120.860">
    <property type="match status" value="1"/>
</dbReference>
<accession>A0ABM9N4M8</accession>
<protein>
    <submittedName>
        <fullName evidence="2">Phage-related protein YomH (YomH)</fullName>
    </submittedName>
</protein>
<evidence type="ECO:0000313" key="2">
    <source>
        <dbReference type="EMBL" id="CAK8054113.1"/>
    </source>
</evidence>
<dbReference type="Pfam" id="PF05709">
    <property type="entry name" value="Sipho_tail"/>
    <property type="match status" value="1"/>
</dbReference>
<comment type="caution">
    <text evidence="2">The sequence shown here is derived from an EMBL/GenBank/DDBJ whole genome shotgun (WGS) entry which is preliminary data.</text>
</comment>
<dbReference type="InterPro" id="IPR008841">
    <property type="entry name" value="Siphovirus-type_tail_N"/>
</dbReference>
<name>A0ABM9N4M8_9LACO</name>
<evidence type="ECO:0000259" key="1">
    <source>
        <dbReference type="Pfam" id="PF05709"/>
    </source>
</evidence>
<dbReference type="Gene3D" id="2.40.30.200">
    <property type="match status" value="1"/>
</dbReference>
<organism evidence="2 3">
    <name type="scientific">Eupransor demetentiae</name>
    <dbReference type="NCBI Taxonomy" id="3109584"/>
    <lineage>
        <taxon>Bacteria</taxon>
        <taxon>Bacillati</taxon>
        <taxon>Bacillota</taxon>
        <taxon>Bacilli</taxon>
        <taxon>Lactobacillales</taxon>
        <taxon>Lactobacillaceae</taxon>
        <taxon>Eupransor</taxon>
    </lineage>
</organism>
<feature type="domain" description="Siphovirus-type tail component RIFT-related" evidence="1">
    <location>
        <begin position="60"/>
        <end position="120"/>
    </location>
</feature>
<sequence>MTYEFRDIEKHSSPPKERPIESLTFNGYNLDDEIEEFTTLNVDGRDNYTRKLNVADTFGDGDFFLNSSLDKNVITVKFFLIADDTDKFNLAFTRLKSLLQGDEKTFYFDDEQEFTRTGTVTKLTNTEPGSIGVEGNIEITMSDPYRYGQVKEVSGTNVAYINDPQILYPQNVDTITIKNGTSSVNTLKLTIGNDWSLVLNGSIPANSTIVVDINNRQINQNGTSILNYIDITKTNIFEARIKLGDQVRVSGAKGLNVKYRVKLL</sequence>